<protein>
    <submittedName>
        <fullName evidence="2">Protein kinase domain protein</fullName>
    </submittedName>
</protein>
<sequence length="456" mass="50733">MLSRIGSRLPFKRKKKASSLEDENQELADSLIPFREHLAVHLAEKKSTLSLSKSYKSQIDKKPKERDESCNTVLKSIPKGLDSGNLLFVGNNNFNMKVNTKNAAVTVQGMPIDQTQIDAIGRLSRAGTASFLPVTYGQALFVKANNPKFTAACTKNQALNPGTTRDSYQNSIVVSCIEQFPMSFNEKVKLPQHSDSIYTETADIAEQLSTMLTTLSQENIVWTDIKPGNLLARDDGSLAVADFKGLVDINTVFLQQSGDKVACNWNANTTTGFLSSEGFNNRLFSFKPDEKSTKDIGSQVREYFFNEWQKEYSYQVGILLYVSLTGKADEDLLATGRMDLNYDLPVFKTPQGQEYQRVLEALTHKDPDQRISHNKAAALLQQIASEPALSSEAESECSVSLMMTKMDANPKKVVKKIEAKEEKVLKTDAVKKTEIPSAPEVIETEEKSQEQSVKMK</sequence>
<reference evidence="2 3" key="1">
    <citation type="submission" date="2014-06" db="EMBL/GenBank/DDBJ databases">
        <authorList>
            <person name="Urmite Genomes Urmite Genomes"/>
        </authorList>
    </citation>
    <scope>NUCLEOTIDE SEQUENCE [LARGE SCALE GENOMIC DNA]</scope>
</reference>
<evidence type="ECO:0000313" key="2">
    <source>
        <dbReference type="EMBL" id="CDZ78149.1"/>
    </source>
</evidence>
<dbReference type="AlphaFoldDB" id="A0A078L253"/>
<dbReference type="GO" id="GO:0016301">
    <property type="term" value="F:kinase activity"/>
    <property type="evidence" value="ECO:0007669"/>
    <property type="project" value="UniProtKB-KW"/>
</dbReference>
<dbReference type="OrthoDB" id="5648427at2"/>
<dbReference type="Gene3D" id="1.10.510.10">
    <property type="entry name" value="Transferase(Phosphotransferase) domain 1"/>
    <property type="match status" value="1"/>
</dbReference>
<evidence type="ECO:0000313" key="3">
    <source>
        <dbReference type="Proteomes" id="UP000044071"/>
    </source>
</evidence>
<feature type="region of interest" description="Disordered" evidence="1">
    <location>
        <begin position="431"/>
        <end position="456"/>
    </location>
</feature>
<evidence type="ECO:0000256" key="1">
    <source>
        <dbReference type="SAM" id="MobiDB-lite"/>
    </source>
</evidence>
<accession>A0A078L253</accession>
<proteinExistence type="predicted"/>
<dbReference type="SUPFAM" id="SSF56112">
    <property type="entry name" value="Protein kinase-like (PK-like)"/>
    <property type="match status" value="1"/>
</dbReference>
<dbReference type="EMBL" id="CCSB01000003">
    <property type="protein sequence ID" value="CDZ78149.1"/>
    <property type="molecule type" value="Genomic_DNA"/>
</dbReference>
<dbReference type="STRING" id="1034943.BN59_02456"/>
<keyword evidence="2" id="KW-0418">Kinase</keyword>
<dbReference type="InterPro" id="IPR011009">
    <property type="entry name" value="Kinase-like_dom_sf"/>
</dbReference>
<organism evidence="2 3">
    <name type="scientific">Legionella massiliensis</name>
    <dbReference type="NCBI Taxonomy" id="1034943"/>
    <lineage>
        <taxon>Bacteria</taxon>
        <taxon>Pseudomonadati</taxon>
        <taxon>Pseudomonadota</taxon>
        <taxon>Gammaproteobacteria</taxon>
        <taxon>Legionellales</taxon>
        <taxon>Legionellaceae</taxon>
        <taxon>Legionella</taxon>
    </lineage>
</organism>
<dbReference type="RefSeq" id="WP_043874688.1">
    <property type="nucleotide sequence ID" value="NZ_CCVW01000003.1"/>
</dbReference>
<name>A0A078L253_9GAMM</name>
<keyword evidence="2" id="KW-0808">Transferase</keyword>
<gene>
    <name evidence="2" type="ORF">BN59_02456</name>
</gene>
<dbReference type="Proteomes" id="UP000044071">
    <property type="component" value="Unassembled WGS sequence"/>
</dbReference>
<keyword evidence="3" id="KW-1185">Reference proteome</keyword>